<protein>
    <submittedName>
        <fullName evidence="2">Uncharacterized protein</fullName>
    </submittedName>
</protein>
<name>A0A7Z7J7D5_9BURK</name>
<proteinExistence type="predicted"/>
<accession>A0A7Z7J7D5</accession>
<dbReference type="Proteomes" id="UP000257139">
    <property type="component" value="Chromosome CBM2594_a"/>
</dbReference>
<organism evidence="2">
    <name type="scientific">Cupriavidus taiwanensis</name>
    <dbReference type="NCBI Taxonomy" id="164546"/>
    <lineage>
        <taxon>Bacteria</taxon>
        <taxon>Pseudomonadati</taxon>
        <taxon>Pseudomonadota</taxon>
        <taxon>Betaproteobacteria</taxon>
        <taxon>Burkholderiales</taxon>
        <taxon>Burkholderiaceae</taxon>
        <taxon>Cupriavidus</taxon>
    </lineage>
</organism>
<sequence length="86" mass="9470">MPGSHGVAPENFGGIAGKTEQEQNQAKYNQSGWLRGSRSAPRRRSICSPQYQLLFLVMPLSDGGGRIEWVAWALGRPVRDALCERA</sequence>
<dbReference type="AlphaFoldDB" id="A0A7Z7J7D5"/>
<comment type="caution">
    <text evidence="2">The sequence shown here is derived from an EMBL/GenBank/DDBJ whole genome shotgun (WGS) entry which is preliminary data.</text>
</comment>
<feature type="region of interest" description="Disordered" evidence="1">
    <location>
        <begin position="1"/>
        <end position="43"/>
    </location>
</feature>
<gene>
    <name evidence="2" type="ORF">CBM2594_A41125</name>
</gene>
<evidence type="ECO:0000256" key="1">
    <source>
        <dbReference type="SAM" id="MobiDB-lite"/>
    </source>
</evidence>
<reference evidence="2" key="1">
    <citation type="submission" date="2018-01" db="EMBL/GenBank/DDBJ databases">
        <authorList>
            <person name="Clerissi C."/>
        </authorList>
    </citation>
    <scope>NUCLEOTIDE SEQUENCE [LARGE SCALE GENOMIC DNA]</scope>
    <source>
        <strain evidence="2">Cupriavidus taiwanensis STM 6021</strain>
    </source>
</reference>
<dbReference type="EMBL" id="OGUU01000008">
    <property type="protein sequence ID" value="SPC09802.1"/>
    <property type="molecule type" value="Genomic_DNA"/>
</dbReference>
<evidence type="ECO:0000313" key="2">
    <source>
        <dbReference type="EMBL" id="SPC09802.1"/>
    </source>
</evidence>
<feature type="compositionally biased region" description="Polar residues" evidence="1">
    <location>
        <begin position="22"/>
        <end position="32"/>
    </location>
</feature>